<comment type="caution">
    <text evidence="2">The sequence shown here is derived from an EMBL/GenBank/DDBJ whole genome shotgun (WGS) entry which is preliminary data.</text>
</comment>
<feature type="region of interest" description="Disordered" evidence="1">
    <location>
        <begin position="79"/>
        <end position="142"/>
    </location>
</feature>
<sequence length="255" mass="26755">MMRRGSEDTRGPRNGGVWYFPSPSEAWLLPDRLTLPPAAALSPHPPPRRLCPSTARTSASPRSCSESCPTCRHCTSGSPDPTTANLCTPTGTARAHLRPPRHPPISTAPTQPPTTRPTLSCRRRRRAALTSDTHPLTPPSRTRITAASHATALVYCAQAGVFLDVRPAPNRSPARAVGRRFATKIGAAIPGRGPAEGATGGSETDEGFGGVRGERREGTGRDDSLLIAIPRVSDAASDLPSPAADGGATRTRLSG</sequence>
<dbReference type="EMBL" id="BPQB01000201">
    <property type="protein sequence ID" value="GJF00783.1"/>
    <property type="molecule type" value="Genomic_DNA"/>
</dbReference>
<feature type="compositionally biased region" description="Basic and acidic residues" evidence="1">
    <location>
        <begin position="1"/>
        <end position="11"/>
    </location>
</feature>
<feature type="region of interest" description="Disordered" evidence="1">
    <location>
        <begin position="1"/>
        <end position="21"/>
    </location>
</feature>
<evidence type="ECO:0000256" key="1">
    <source>
        <dbReference type="SAM" id="MobiDB-lite"/>
    </source>
</evidence>
<name>A0A9P3LPN9_9APHY</name>
<gene>
    <name evidence="2" type="ORF">PsYK624_170840</name>
</gene>
<dbReference type="Proteomes" id="UP000703269">
    <property type="component" value="Unassembled WGS sequence"/>
</dbReference>
<protein>
    <submittedName>
        <fullName evidence="2">Uncharacterized protein</fullName>
    </submittedName>
</protein>
<evidence type="ECO:0000313" key="3">
    <source>
        <dbReference type="Proteomes" id="UP000703269"/>
    </source>
</evidence>
<dbReference type="AlphaFoldDB" id="A0A9P3LPN9"/>
<evidence type="ECO:0000313" key="2">
    <source>
        <dbReference type="EMBL" id="GJF00783.1"/>
    </source>
</evidence>
<feature type="compositionally biased region" description="Basic and acidic residues" evidence="1">
    <location>
        <begin position="212"/>
        <end position="224"/>
    </location>
</feature>
<reference evidence="2 3" key="1">
    <citation type="submission" date="2021-08" db="EMBL/GenBank/DDBJ databases">
        <title>Draft Genome Sequence of Phanerochaete sordida strain YK-624.</title>
        <authorList>
            <person name="Mori T."/>
            <person name="Dohra H."/>
            <person name="Suzuki T."/>
            <person name="Kawagishi H."/>
            <person name="Hirai H."/>
        </authorList>
    </citation>
    <scope>NUCLEOTIDE SEQUENCE [LARGE SCALE GENOMIC DNA]</scope>
    <source>
        <strain evidence="2 3">YK-624</strain>
    </source>
</reference>
<feature type="compositionally biased region" description="Polar residues" evidence="1">
    <location>
        <begin position="54"/>
        <end position="67"/>
    </location>
</feature>
<feature type="region of interest" description="Disordered" evidence="1">
    <location>
        <begin position="38"/>
        <end position="67"/>
    </location>
</feature>
<keyword evidence="3" id="KW-1185">Reference proteome</keyword>
<organism evidence="2 3">
    <name type="scientific">Phanerochaete sordida</name>
    <dbReference type="NCBI Taxonomy" id="48140"/>
    <lineage>
        <taxon>Eukaryota</taxon>
        <taxon>Fungi</taxon>
        <taxon>Dikarya</taxon>
        <taxon>Basidiomycota</taxon>
        <taxon>Agaricomycotina</taxon>
        <taxon>Agaricomycetes</taxon>
        <taxon>Polyporales</taxon>
        <taxon>Phanerochaetaceae</taxon>
        <taxon>Phanerochaete</taxon>
    </lineage>
</organism>
<accession>A0A9P3LPN9</accession>
<feature type="compositionally biased region" description="Low complexity" evidence="1">
    <location>
        <begin position="233"/>
        <end position="245"/>
    </location>
</feature>
<proteinExistence type="predicted"/>
<feature type="region of interest" description="Disordered" evidence="1">
    <location>
        <begin position="188"/>
        <end position="255"/>
    </location>
</feature>
<feature type="compositionally biased region" description="Polar residues" evidence="1">
    <location>
        <begin position="79"/>
        <end position="91"/>
    </location>
</feature>